<dbReference type="InterPro" id="IPR034660">
    <property type="entry name" value="DinB/YfiT-like"/>
</dbReference>
<name>A0A401XKB3_9FLAO</name>
<dbReference type="Pfam" id="PF12867">
    <property type="entry name" value="DinB_2"/>
    <property type="match status" value="1"/>
</dbReference>
<protein>
    <submittedName>
        <fullName evidence="2">DNA damage-inducible protein DinB</fullName>
    </submittedName>
</protein>
<dbReference type="RefSeq" id="WP_124397541.1">
    <property type="nucleotide sequence ID" value="NZ_BHZE01000007.1"/>
</dbReference>
<reference evidence="2 3" key="1">
    <citation type="submission" date="2018-11" db="EMBL/GenBank/DDBJ databases">
        <title>Schleiferia aggregans sp. nov., a moderately thermophilic heterotrophic bacterium isolated from microbial mats at a terrestrial hot spring.</title>
        <authorList>
            <person name="Iino T."/>
            <person name="Ohkuma M."/>
            <person name="Haruta S."/>
        </authorList>
    </citation>
    <scope>NUCLEOTIDE SEQUENCE [LARGE SCALE GENOMIC DNA]</scope>
    <source>
        <strain evidence="2 3">LA</strain>
    </source>
</reference>
<gene>
    <name evidence="2" type="ORF">JCM31826_09590</name>
</gene>
<organism evidence="2 3">
    <name type="scientific">Thermaurantimonas aggregans</name>
    <dbReference type="NCBI Taxonomy" id="2173829"/>
    <lineage>
        <taxon>Bacteria</taxon>
        <taxon>Pseudomonadati</taxon>
        <taxon>Bacteroidota</taxon>
        <taxon>Flavobacteriia</taxon>
        <taxon>Flavobacteriales</taxon>
        <taxon>Schleiferiaceae</taxon>
        <taxon>Thermaurantimonas</taxon>
    </lineage>
</organism>
<dbReference type="SUPFAM" id="SSF109854">
    <property type="entry name" value="DinB/YfiT-like putative metalloenzymes"/>
    <property type="match status" value="1"/>
</dbReference>
<dbReference type="EMBL" id="BHZE01000007">
    <property type="protein sequence ID" value="GCD77477.1"/>
    <property type="molecule type" value="Genomic_DNA"/>
</dbReference>
<accession>A0A401XKB3</accession>
<dbReference type="Proteomes" id="UP000286715">
    <property type="component" value="Unassembled WGS sequence"/>
</dbReference>
<evidence type="ECO:0000313" key="3">
    <source>
        <dbReference type="Proteomes" id="UP000286715"/>
    </source>
</evidence>
<evidence type="ECO:0000313" key="2">
    <source>
        <dbReference type="EMBL" id="GCD77477.1"/>
    </source>
</evidence>
<keyword evidence="3" id="KW-1185">Reference proteome</keyword>
<sequence length="175" mass="20039">MHFKKPQPTDVPAFYQGYIASLPDGHVLNLMELGKKRMTDMLSSLEPKDLNTSYQAGKWTLAQVIRHVIDAETVFLYRALTMSRRDSTELPSFDENSWADSTALNAQLLSPSALLRDYLLIRNLSINTFSRMTVDELFFRGRASSFETCANDLAFIITGHEYHHLNVIGERYIKF</sequence>
<feature type="domain" description="DinB-like" evidence="1">
    <location>
        <begin position="35"/>
        <end position="168"/>
    </location>
</feature>
<evidence type="ECO:0000259" key="1">
    <source>
        <dbReference type="Pfam" id="PF12867"/>
    </source>
</evidence>
<proteinExistence type="predicted"/>
<dbReference type="InterPro" id="IPR024775">
    <property type="entry name" value="DinB-like"/>
</dbReference>
<dbReference type="OrthoDB" id="9793216at2"/>
<comment type="caution">
    <text evidence="2">The sequence shown here is derived from an EMBL/GenBank/DDBJ whole genome shotgun (WGS) entry which is preliminary data.</text>
</comment>
<dbReference type="AlphaFoldDB" id="A0A401XKB3"/>
<dbReference type="Gene3D" id="1.20.120.450">
    <property type="entry name" value="dinb family like domain"/>
    <property type="match status" value="1"/>
</dbReference>